<dbReference type="AlphaFoldDB" id="A0AAV7I451"/>
<keyword evidence="3" id="KW-0813">Transport</keyword>
<name>A0AAV7I451_COTGL</name>
<evidence type="ECO:0000256" key="3">
    <source>
        <dbReference type="ARBA" id="ARBA00022448"/>
    </source>
</evidence>
<dbReference type="Proteomes" id="UP000826195">
    <property type="component" value="Unassembled WGS sequence"/>
</dbReference>
<dbReference type="InterPro" id="IPR032710">
    <property type="entry name" value="NTF2-like_dom_sf"/>
</dbReference>
<evidence type="ECO:0000313" key="11">
    <source>
        <dbReference type="EMBL" id="KAH0545929.1"/>
    </source>
</evidence>
<keyword evidence="12" id="KW-1185">Reference proteome</keyword>
<dbReference type="CDD" id="cd14342">
    <property type="entry name" value="UBA_TAP-C"/>
    <property type="match status" value="1"/>
</dbReference>
<dbReference type="Gene3D" id="1.10.8.10">
    <property type="entry name" value="DNA helicase RuvA subunit, C-terminal domain"/>
    <property type="match status" value="1"/>
</dbReference>
<keyword evidence="7" id="KW-0539">Nucleus</keyword>
<dbReference type="SMART" id="SM00365">
    <property type="entry name" value="LRR_SD22"/>
    <property type="match status" value="2"/>
</dbReference>
<dbReference type="PROSITE" id="PS50177">
    <property type="entry name" value="NTF2_DOMAIN"/>
    <property type="match status" value="1"/>
</dbReference>
<dbReference type="PROSITE" id="PS51450">
    <property type="entry name" value="LRR"/>
    <property type="match status" value="2"/>
</dbReference>
<organism evidence="11 12">
    <name type="scientific">Cotesia glomerata</name>
    <name type="common">Lepidopteran parasitic wasp</name>
    <name type="synonym">Apanteles glomeratus</name>
    <dbReference type="NCBI Taxonomy" id="32391"/>
    <lineage>
        <taxon>Eukaryota</taxon>
        <taxon>Metazoa</taxon>
        <taxon>Ecdysozoa</taxon>
        <taxon>Arthropoda</taxon>
        <taxon>Hexapoda</taxon>
        <taxon>Insecta</taxon>
        <taxon>Pterygota</taxon>
        <taxon>Neoptera</taxon>
        <taxon>Endopterygota</taxon>
        <taxon>Hymenoptera</taxon>
        <taxon>Apocrita</taxon>
        <taxon>Ichneumonoidea</taxon>
        <taxon>Braconidae</taxon>
        <taxon>Microgastrinae</taxon>
        <taxon>Cotesia</taxon>
    </lineage>
</organism>
<dbReference type="InterPro" id="IPR009060">
    <property type="entry name" value="UBA-like_sf"/>
</dbReference>
<dbReference type="InterPro" id="IPR001611">
    <property type="entry name" value="Leu-rich_rpt"/>
</dbReference>
<dbReference type="PANTHER" id="PTHR10662">
    <property type="entry name" value="NUCLEAR RNA EXPORT FACTOR"/>
    <property type="match status" value="1"/>
</dbReference>
<evidence type="ECO:0000313" key="12">
    <source>
        <dbReference type="Proteomes" id="UP000826195"/>
    </source>
</evidence>
<protein>
    <submittedName>
        <fullName evidence="11">Uncharacterized protein</fullName>
    </submittedName>
</protein>
<dbReference type="InterPro" id="IPR018222">
    <property type="entry name" value="Nuclear_transport_factor_2_euk"/>
</dbReference>
<feature type="compositionally biased region" description="Low complexity" evidence="8">
    <location>
        <begin position="36"/>
        <end position="55"/>
    </location>
</feature>
<evidence type="ECO:0000256" key="6">
    <source>
        <dbReference type="ARBA" id="ARBA00022816"/>
    </source>
</evidence>
<dbReference type="GO" id="GO:0003723">
    <property type="term" value="F:RNA binding"/>
    <property type="evidence" value="ECO:0007669"/>
    <property type="project" value="InterPro"/>
</dbReference>
<dbReference type="InterPro" id="IPR015245">
    <property type="entry name" value="Tap_RNA-bd"/>
</dbReference>
<keyword evidence="4" id="KW-0433">Leucine-rich repeat</keyword>
<dbReference type="InterPro" id="IPR057125">
    <property type="entry name" value="NXF1/2/3/5-like_LRR"/>
</dbReference>
<evidence type="ECO:0000256" key="1">
    <source>
        <dbReference type="ARBA" id="ARBA00004642"/>
    </source>
</evidence>
<evidence type="ECO:0000256" key="8">
    <source>
        <dbReference type="SAM" id="MobiDB-lite"/>
    </source>
</evidence>
<evidence type="ECO:0000259" key="9">
    <source>
        <dbReference type="PROSITE" id="PS50177"/>
    </source>
</evidence>
<evidence type="ECO:0000256" key="7">
    <source>
        <dbReference type="ARBA" id="ARBA00023242"/>
    </source>
</evidence>
<gene>
    <name evidence="11" type="ORF">KQX54_004685</name>
</gene>
<comment type="caution">
    <text evidence="11">The sequence shown here is derived from an EMBL/GenBank/DDBJ whole genome shotgun (WGS) entry which is preliminary data.</text>
</comment>
<keyword evidence="6" id="KW-0509">mRNA transport</keyword>
<dbReference type="InterPro" id="IPR002075">
    <property type="entry name" value="NTF2_dom"/>
</dbReference>
<evidence type="ECO:0000259" key="10">
    <source>
        <dbReference type="PROSITE" id="PS51281"/>
    </source>
</evidence>
<dbReference type="GO" id="GO:0005654">
    <property type="term" value="C:nucleoplasm"/>
    <property type="evidence" value="ECO:0007669"/>
    <property type="project" value="UniProtKB-SubCell"/>
</dbReference>
<dbReference type="Pfam" id="PF24048">
    <property type="entry name" value="LRR_NXF1-5"/>
    <property type="match status" value="1"/>
</dbReference>
<dbReference type="PANTHER" id="PTHR10662:SF22">
    <property type="entry name" value="NUCLEAR RNA EXPORT FACTOR 1"/>
    <property type="match status" value="1"/>
</dbReference>
<dbReference type="Pfam" id="PF03943">
    <property type="entry name" value="TAP_C"/>
    <property type="match status" value="1"/>
</dbReference>
<feature type="domain" description="NTF2" evidence="9">
    <location>
        <begin position="362"/>
        <end position="509"/>
    </location>
</feature>
<dbReference type="Gene3D" id="3.80.10.10">
    <property type="entry name" value="Ribonuclease Inhibitor"/>
    <property type="match status" value="1"/>
</dbReference>
<dbReference type="SUPFAM" id="SSF54928">
    <property type="entry name" value="RNA-binding domain, RBD"/>
    <property type="match status" value="1"/>
</dbReference>
<dbReference type="GO" id="GO:0005737">
    <property type="term" value="C:cytoplasm"/>
    <property type="evidence" value="ECO:0007669"/>
    <property type="project" value="InterPro"/>
</dbReference>
<dbReference type="InterPro" id="IPR035979">
    <property type="entry name" value="RBD_domain_sf"/>
</dbReference>
<evidence type="ECO:0000256" key="4">
    <source>
        <dbReference type="ARBA" id="ARBA00022614"/>
    </source>
</evidence>
<dbReference type="EMBL" id="JAHXZJ010002237">
    <property type="protein sequence ID" value="KAH0545929.1"/>
    <property type="molecule type" value="Genomic_DNA"/>
</dbReference>
<proteinExistence type="inferred from homology"/>
<feature type="domain" description="TAP-C" evidence="10">
    <location>
        <begin position="554"/>
        <end position="607"/>
    </location>
</feature>
<dbReference type="FunFam" id="1.10.8.10:FF:000018">
    <property type="entry name" value="Nuclear RNA export factor 1"/>
    <property type="match status" value="1"/>
</dbReference>
<keyword evidence="5" id="KW-0677">Repeat</keyword>
<dbReference type="GO" id="GO:0016973">
    <property type="term" value="P:poly(A)+ mRNA export from nucleus"/>
    <property type="evidence" value="ECO:0007669"/>
    <property type="project" value="TreeGrafter"/>
</dbReference>
<evidence type="ECO:0000256" key="2">
    <source>
        <dbReference type="ARBA" id="ARBA00009285"/>
    </source>
</evidence>
<evidence type="ECO:0000256" key="5">
    <source>
        <dbReference type="ARBA" id="ARBA00022737"/>
    </source>
</evidence>
<sequence>MPKLPTKSIKSRLGFQSKDEESEIDWKSKIQSKSLFNFSNNPNNNRNGNSNGANNNDEDVDIEEDDNDASKKESLSLFTRKNRSKPEPYSLSDRSKPSVWKRLDYNPTDLNWFQVVLPGVHRFDKNLIISALKDHIKPHTFFPIMYEVSYKKAVFYVDNPEAAENLLDVCTSRFPASEFNEDFKMKVQQAMSIRYVEETKSLDLSCFHRDSNFIDNYFCALFRPDILIYVLEIASEAVPNLEALNLDNNQLTKLENLTILSTCFKNLKILSLANNKIKHESNLNFLKGLKLQDLRLEGNEFISRLEKIKLNYSSVIREKFPSLIRLDGKQLPKKISFDIEDTEISLPSTVKIFTTNQQVLEIAQQFVQLYFNVYDSNSRQPLLDAYLDNAVFTMTISPEVLIDKNSSYALRNRNLLCIHNSRRVKLLNKGRLHVVSCLSEFPKTQHLAGSFTLDVKALTGSMMMMMIITVTGLFKELSSEGDVLRQFCRTFIVEQFGTGYCIGNEQFHLANATASQVRLVLQQMHLGVGNPGYRQSQDDKKIIIKEDNTQLPESIREQMTRALSERTKMNHEWSFKCLSEVNWIYDVAINAFEEHHKRGSIPPEAFG</sequence>
<comment type="subcellular location">
    <subcellularLocation>
        <location evidence="1">Nucleus</location>
        <location evidence="1">Nucleoplasm</location>
    </subcellularLocation>
</comment>
<dbReference type="SUPFAM" id="SSF46934">
    <property type="entry name" value="UBA-like"/>
    <property type="match status" value="1"/>
</dbReference>
<reference evidence="11 12" key="1">
    <citation type="journal article" date="2021" name="J. Hered.">
        <title>A chromosome-level genome assembly of the parasitoid wasp, Cotesia glomerata (Hymenoptera: Braconidae).</title>
        <authorList>
            <person name="Pinto B.J."/>
            <person name="Weis J.J."/>
            <person name="Gamble T."/>
            <person name="Ode P.J."/>
            <person name="Paul R."/>
            <person name="Zaspel J.M."/>
        </authorList>
    </citation>
    <scope>NUCLEOTIDE SEQUENCE [LARGE SCALE GENOMIC DNA]</scope>
    <source>
        <strain evidence="11">CgM1</strain>
    </source>
</reference>
<dbReference type="SUPFAM" id="SSF52058">
    <property type="entry name" value="L domain-like"/>
    <property type="match status" value="1"/>
</dbReference>
<dbReference type="InterPro" id="IPR032675">
    <property type="entry name" value="LRR_dom_sf"/>
</dbReference>
<dbReference type="InterPro" id="IPR005637">
    <property type="entry name" value="TAP_C_dom"/>
</dbReference>
<dbReference type="Pfam" id="PF22602">
    <property type="entry name" value="NXF_NTF2"/>
    <property type="match status" value="1"/>
</dbReference>
<dbReference type="InterPro" id="IPR030217">
    <property type="entry name" value="NXF_fam"/>
</dbReference>
<accession>A0AAV7I451</accession>
<dbReference type="Gene3D" id="3.30.70.330">
    <property type="match status" value="1"/>
</dbReference>
<feature type="compositionally biased region" description="Acidic residues" evidence="8">
    <location>
        <begin position="56"/>
        <end position="67"/>
    </location>
</feature>
<dbReference type="Gene3D" id="3.10.450.50">
    <property type="match status" value="1"/>
</dbReference>
<dbReference type="SUPFAM" id="SSF54427">
    <property type="entry name" value="NTF2-like"/>
    <property type="match status" value="1"/>
</dbReference>
<dbReference type="PROSITE" id="PS51281">
    <property type="entry name" value="TAP_C"/>
    <property type="match status" value="1"/>
</dbReference>
<comment type="similarity">
    <text evidence="2">Belongs to the NXF family.</text>
</comment>
<dbReference type="SMART" id="SM00804">
    <property type="entry name" value="TAP_C"/>
    <property type="match status" value="1"/>
</dbReference>
<dbReference type="Pfam" id="PF09162">
    <property type="entry name" value="Tap-RNA_bind"/>
    <property type="match status" value="1"/>
</dbReference>
<dbReference type="InterPro" id="IPR012677">
    <property type="entry name" value="Nucleotide-bd_a/b_plait_sf"/>
</dbReference>
<feature type="region of interest" description="Disordered" evidence="8">
    <location>
        <begin position="1"/>
        <end position="95"/>
    </location>
</feature>